<gene>
    <name evidence="2" type="ORF">FN846DRAFT_909848</name>
</gene>
<dbReference type="OrthoDB" id="5399244at2759"/>
<dbReference type="Proteomes" id="UP000326924">
    <property type="component" value="Unassembled WGS sequence"/>
</dbReference>
<feature type="compositionally biased region" description="Basic and acidic residues" evidence="1">
    <location>
        <begin position="558"/>
        <end position="582"/>
    </location>
</feature>
<feature type="region of interest" description="Disordered" evidence="1">
    <location>
        <begin position="360"/>
        <end position="384"/>
    </location>
</feature>
<feature type="compositionally biased region" description="Polar residues" evidence="1">
    <location>
        <begin position="141"/>
        <end position="153"/>
    </location>
</feature>
<evidence type="ECO:0000256" key="1">
    <source>
        <dbReference type="SAM" id="MobiDB-lite"/>
    </source>
</evidence>
<dbReference type="AlphaFoldDB" id="A0A5J5ENY8"/>
<keyword evidence="3" id="KW-1185">Reference proteome</keyword>
<feature type="region of interest" description="Disordered" evidence="1">
    <location>
        <begin position="237"/>
        <end position="271"/>
    </location>
</feature>
<dbReference type="InParanoid" id="A0A5J5ENY8"/>
<feature type="compositionally biased region" description="Basic residues" evidence="1">
    <location>
        <begin position="600"/>
        <end position="609"/>
    </location>
</feature>
<protein>
    <submittedName>
        <fullName evidence="2">Uncharacterized protein</fullName>
    </submittedName>
</protein>
<organism evidence="2 3">
    <name type="scientific">Sphaerosporella brunnea</name>
    <dbReference type="NCBI Taxonomy" id="1250544"/>
    <lineage>
        <taxon>Eukaryota</taxon>
        <taxon>Fungi</taxon>
        <taxon>Dikarya</taxon>
        <taxon>Ascomycota</taxon>
        <taxon>Pezizomycotina</taxon>
        <taxon>Pezizomycetes</taxon>
        <taxon>Pezizales</taxon>
        <taxon>Pyronemataceae</taxon>
        <taxon>Sphaerosporella</taxon>
    </lineage>
</organism>
<reference evidence="2 3" key="1">
    <citation type="submission" date="2019-09" db="EMBL/GenBank/DDBJ databases">
        <title>Draft genome of the ectomycorrhizal ascomycete Sphaerosporella brunnea.</title>
        <authorList>
            <consortium name="DOE Joint Genome Institute"/>
            <person name="Benucci G.M."/>
            <person name="Marozzi G."/>
            <person name="Antonielli L."/>
            <person name="Sanchez S."/>
            <person name="Marco P."/>
            <person name="Wang X."/>
            <person name="Falini L.B."/>
            <person name="Barry K."/>
            <person name="Haridas S."/>
            <person name="Lipzen A."/>
            <person name="Labutti K."/>
            <person name="Grigoriev I.V."/>
            <person name="Murat C."/>
            <person name="Martin F."/>
            <person name="Albertini E."/>
            <person name="Donnini D."/>
            <person name="Bonito G."/>
        </authorList>
    </citation>
    <scope>NUCLEOTIDE SEQUENCE [LARGE SCALE GENOMIC DNA]</scope>
    <source>
        <strain evidence="2 3">Sb_GMNB300</strain>
    </source>
</reference>
<sequence length="609" mass="68207">MEGLCRSYSPAANIRKTLRRETRSISEWREKGKYQPFDLAKALEEQRQRQLYAPERTTSWRALPRKPAWSPTLSIEIEFGDFDSESDVTDGEEEYAEDVEMKDGYVYRGPVLKGHATQDYFSVPRTAILEEAEEDEDDVTQHSQHPQHPSTELFTEEPLAADIPEAELESSRRRSIEIDRQPLYLETKDDEVMVDDIAKHLADPTLDPAATAATPAEVIDEESKNVSIPINVAPAEETKVDTAEPPSPEEIIEHSSRPGSRGSMEKPAPKMSARGRFLKAKKILFAVDVIKKSIPPAPLPDELIPDEPRPRSKKQKESTSPAVKIPEIVEPPKAPTPAQAPMLKDIIPLKEMITIEVTPVESTSSHSSLQGGVSLMPTPPPPTSHQHLFPPLPHSMARSDEGYLSGESDNESDDGNFGVSLTAPLDLHSEDPDVEVPLPEEIIATQRHNPRENERYQHHCLIHGHVFPKVGPLRSAGYPKIPFVPWISCERCDRPRLKEAWQCALLNQCGMVVCTPCHDELEYGIKPQETLLDAHAGGIAKGLELGKQMGMKIGADMARAERAKEAAERQEREARKQRRQSEAEPGFRGNQRSWETTPKQARRQHSMTF</sequence>
<feature type="region of interest" description="Disordered" evidence="1">
    <location>
        <begin position="557"/>
        <end position="609"/>
    </location>
</feature>
<evidence type="ECO:0000313" key="3">
    <source>
        <dbReference type="Proteomes" id="UP000326924"/>
    </source>
</evidence>
<proteinExistence type="predicted"/>
<dbReference type="EMBL" id="VXIS01000175">
    <property type="protein sequence ID" value="KAA8898967.1"/>
    <property type="molecule type" value="Genomic_DNA"/>
</dbReference>
<feature type="compositionally biased region" description="Polar residues" evidence="1">
    <location>
        <begin position="590"/>
        <end position="599"/>
    </location>
</feature>
<feature type="region of interest" description="Disordered" evidence="1">
    <location>
        <begin position="133"/>
        <end position="159"/>
    </location>
</feature>
<comment type="caution">
    <text evidence="2">The sequence shown here is derived from an EMBL/GenBank/DDBJ whole genome shotgun (WGS) entry which is preliminary data.</text>
</comment>
<evidence type="ECO:0000313" key="2">
    <source>
        <dbReference type="EMBL" id="KAA8898967.1"/>
    </source>
</evidence>
<feature type="compositionally biased region" description="Polar residues" evidence="1">
    <location>
        <begin position="360"/>
        <end position="371"/>
    </location>
</feature>
<feature type="region of interest" description="Disordered" evidence="1">
    <location>
        <begin position="397"/>
        <end position="417"/>
    </location>
</feature>
<feature type="region of interest" description="Disordered" evidence="1">
    <location>
        <begin position="296"/>
        <end position="340"/>
    </location>
</feature>
<accession>A0A5J5ENY8</accession>
<name>A0A5J5ENY8_9PEZI</name>